<name>A0A1V4FNE1_LIMRT</name>
<evidence type="ECO:0000313" key="3">
    <source>
        <dbReference type="Proteomes" id="UP000189795"/>
    </source>
</evidence>
<evidence type="ECO:0000259" key="1">
    <source>
        <dbReference type="Pfam" id="PF22763"/>
    </source>
</evidence>
<sequence>MTNDFTVPDEMKKEKRWCAWFYEEMSISNIHKRKKIPHNLNSFMCKGMASSTNPNTWGTYQQANNTYVFAKNNPQRTKEMHYGGPGFMFGDGWAFLDIDHIPTVIANYSLGEHNIISNIVELLDYTYCEVSQSQEGLHFIFKLDNSVKQFTRKKHGCELYVKGRMAALTGNRLDIDRPLKITTINQQQWEQLHKLAFGDYSPTISTNDAFSGTELSQGVLSEQGLAVIDNIMKSTDATKFSWWLNADLPTVSTNVSGKQVPNWNGIMIDYDPSSQDQTCCNILAYWVKRTTGEYNSKLIDEIFKQTHLYRPKWDSKDGAGTYGQRTIQRAINYKSAQRNRYKAEFNIKGLKSEIG</sequence>
<dbReference type="InterPro" id="IPR054468">
    <property type="entry name" value="NrSPol-like_HBD"/>
</dbReference>
<comment type="caution">
    <text evidence="2">The sequence shown here is derived from an EMBL/GenBank/DDBJ whole genome shotgun (WGS) entry which is preliminary data.</text>
</comment>
<reference evidence="2 3" key="1">
    <citation type="submission" date="2017-03" db="EMBL/GenBank/DDBJ databases">
        <title>Antibiotic resistance of probiotic microorganisms.</title>
        <authorList>
            <person name="Sanudo A.I."/>
            <person name="Olivares M."/>
            <person name="Banuelos O."/>
        </authorList>
    </citation>
    <scope>NUCLEOTIDE SEQUENCE [LARGE SCALE GENOMIC DNA]</scope>
    <source>
        <strain evidence="2 3">CECT8605</strain>
    </source>
</reference>
<evidence type="ECO:0000313" key="2">
    <source>
        <dbReference type="EMBL" id="OPG88943.1"/>
    </source>
</evidence>
<proteinExistence type="predicted"/>
<gene>
    <name evidence="2" type="ORF">B5D07_02645</name>
</gene>
<dbReference type="EMBL" id="MWVS01000031">
    <property type="protein sequence ID" value="OPG88943.1"/>
    <property type="molecule type" value="Genomic_DNA"/>
</dbReference>
<protein>
    <recommendedName>
        <fullName evidence="1">NrS-1 polymerase-like HBD domain-containing protein</fullName>
    </recommendedName>
</protein>
<accession>A0A1V4FNE1</accession>
<dbReference type="Proteomes" id="UP000189795">
    <property type="component" value="Unassembled WGS sequence"/>
</dbReference>
<dbReference type="Pfam" id="PF22763">
    <property type="entry name" value="NrS1-1_pol-like_HBD"/>
    <property type="match status" value="1"/>
</dbReference>
<dbReference type="AlphaFoldDB" id="A0A1V4FNE1"/>
<organism evidence="2 3">
    <name type="scientific">Limosilactobacillus reuteri</name>
    <name type="common">Lactobacillus reuteri</name>
    <dbReference type="NCBI Taxonomy" id="1598"/>
    <lineage>
        <taxon>Bacteria</taxon>
        <taxon>Bacillati</taxon>
        <taxon>Bacillota</taxon>
        <taxon>Bacilli</taxon>
        <taxon>Lactobacillales</taxon>
        <taxon>Lactobacillaceae</taxon>
        <taxon>Limosilactobacillus</taxon>
    </lineage>
</organism>
<feature type="domain" description="NrS-1 polymerase-like HBD" evidence="1">
    <location>
        <begin position="273"/>
        <end position="334"/>
    </location>
</feature>